<keyword evidence="5 11" id="KW-0812">Transmembrane</keyword>
<evidence type="ECO:0000256" key="4">
    <source>
        <dbReference type="ARBA" id="ARBA00022490"/>
    </source>
</evidence>
<feature type="transmembrane region" description="Helical" evidence="11">
    <location>
        <begin position="49"/>
        <end position="67"/>
    </location>
</feature>
<comment type="subcellular location">
    <subcellularLocation>
        <location evidence="2">Cytoplasm</location>
    </subcellularLocation>
    <subcellularLocation>
        <location evidence="1">Nucleus membrane</location>
        <topology evidence="1">Multi-pass membrane protein</topology>
    </subcellularLocation>
</comment>
<proteinExistence type="inferred from homology"/>
<evidence type="ECO:0000256" key="9">
    <source>
        <dbReference type="ARBA" id="ARBA00023242"/>
    </source>
</evidence>
<dbReference type="OrthoDB" id="5599171at2759"/>
<evidence type="ECO:0000256" key="1">
    <source>
        <dbReference type="ARBA" id="ARBA00004232"/>
    </source>
</evidence>
<dbReference type="Proteomes" id="UP000053257">
    <property type="component" value="Unassembled WGS sequence"/>
</dbReference>
<keyword evidence="7" id="KW-0443">Lipid metabolism</keyword>
<dbReference type="PANTHER" id="PTHR20996">
    <property type="entry name" value="NUCLEAR ENVELOPE PHOSPHATASE-REGULATORY SUBUNIT 1"/>
    <property type="match status" value="1"/>
</dbReference>
<evidence type="ECO:0000313" key="12">
    <source>
        <dbReference type="EMBL" id="KIP03277.1"/>
    </source>
</evidence>
<evidence type="ECO:0000256" key="2">
    <source>
        <dbReference type="ARBA" id="ARBA00004496"/>
    </source>
</evidence>
<evidence type="ECO:0000256" key="8">
    <source>
        <dbReference type="ARBA" id="ARBA00023136"/>
    </source>
</evidence>
<name>A0A0C3S1R7_PHLG1</name>
<accession>A0A0C3S1R7</accession>
<feature type="transmembrane region" description="Helical" evidence="11">
    <location>
        <begin position="99"/>
        <end position="121"/>
    </location>
</feature>
<dbReference type="GO" id="GO:0071595">
    <property type="term" value="C:Nem1-Spo7 phosphatase complex"/>
    <property type="evidence" value="ECO:0007669"/>
    <property type="project" value="InterPro"/>
</dbReference>
<dbReference type="PANTHER" id="PTHR20996:SF1">
    <property type="entry name" value="NUCLEAR ENVELOPE PHOSPHATASE-REGULATORY SUBUNIT 1"/>
    <property type="match status" value="1"/>
</dbReference>
<evidence type="ECO:0000256" key="6">
    <source>
        <dbReference type="ARBA" id="ARBA00022989"/>
    </source>
</evidence>
<gene>
    <name evidence="12" type="ORF">PHLGIDRAFT_94988</name>
</gene>
<dbReference type="GO" id="GO:0005737">
    <property type="term" value="C:cytoplasm"/>
    <property type="evidence" value="ECO:0007669"/>
    <property type="project" value="UniProtKB-SubCell"/>
</dbReference>
<dbReference type="GO" id="GO:0006629">
    <property type="term" value="P:lipid metabolic process"/>
    <property type="evidence" value="ECO:0007669"/>
    <property type="project" value="UniProtKB-KW"/>
</dbReference>
<keyword evidence="13" id="KW-1185">Reference proteome</keyword>
<dbReference type="HOGENOM" id="CLU_146210_0_0_1"/>
<dbReference type="GO" id="GO:0031965">
    <property type="term" value="C:nuclear membrane"/>
    <property type="evidence" value="ECO:0007669"/>
    <property type="project" value="UniProtKB-SubCell"/>
</dbReference>
<sequence>MPPRLSPAPRVGAFYPTSDPQTYRDLLLFEERLKSNASSLNRRKRRYQLFLAQLLCIIAFLLSEVLLQTNFLSVPYVRALRWILPDIYGPNAEVQVHRFLKLGLLCVAVTTLALFFLSGMYSEKIAYANKYVPHANRALRNLNMYLNVRQPPLRSKL</sequence>
<dbReference type="Pfam" id="PF03907">
    <property type="entry name" value="Spo7"/>
    <property type="match status" value="1"/>
</dbReference>
<dbReference type="InterPro" id="IPR005605">
    <property type="entry name" value="Spo7"/>
</dbReference>
<dbReference type="InterPro" id="IPR019168">
    <property type="entry name" value="NEP1-R1"/>
</dbReference>
<evidence type="ECO:0000313" key="13">
    <source>
        <dbReference type="Proteomes" id="UP000053257"/>
    </source>
</evidence>
<evidence type="ECO:0000256" key="3">
    <source>
        <dbReference type="ARBA" id="ARBA00010998"/>
    </source>
</evidence>
<comment type="similarity">
    <text evidence="3">Belongs to the CNEP1R1 family.</text>
</comment>
<evidence type="ECO:0000256" key="10">
    <source>
        <dbReference type="ARBA" id="ARBA00030458"/>
    </source>
</evidence>
<protein>
    <recommendedName>
        <fullName evidence="10">Transmembrane protein 188</fullName>
    </recommendedName>
</protein>
<dbReference type="STRING" id="745531.A0A0C3S1R7"/>
<keyword evidence="8 11" id="KW-0472">Membrane</keyword>
<keyword evidence="6 11" id="KW-1133">Transmembrane helix</keyword>
<dbReference type="EMBL" id="KN840624">
    <property type="protein sequence ID" value="KIP03277.1"/>
    <property type="molecule type" value="Genomic_DNA"/>
</dbReference>
<evidence type="ECO:0000256" key="7">
    <source>
        <dbReference type="ARBA" id="ARBA00023098"/>
    </source>
</evidence>
<keyword evidence="4" id="KW-0963">Cytoplasm</keyword>
<dbReference type="GO" id="GO:0019888">
    <property type="term" value="F:protein phosphatase regulator activity"/>
    <property type="evidence" value="ECO:0007669"/>
    <property type="project" value="InterPro"/>
</dbReference>
<feature type="non-terminal residue" evidence="12">
    <location>
        <position position="157"/>
    </location>
</feature>
<reference evidence="12 13" key="1">
    <citation type="journal article" date="2014" name="PLoS Genet.">
        <title>Analysis of the Phlebiopsis gigantea genome, transcriptome and secretome provides insight into its pioneer colonization strategies of wood.</title>
        <authorList>
            <person name="Hori C."/>
            <person name="Ishida T."/>
            <person name="Igarashi K."/>
            <person name="Samejima M."/>
            <person name="Suzuki H."/>
            <person name="Master E."/>
            <person name="Ferreira P."/>
            <person name="Ruiz-Duenas F.J."/>
            <person name="Held B."/>
            <person name="Canessa P."/>
            <person name="Larrondo L.F."/>
            <person name="Schmoll M."/>
            <person name="Druzhinina I.S."/>
            <person name="Kubicek C.P."/>
            <person name="Gaskell J.A."/>
            <person name="Kersten P."/>
            <person name="St John F."/>
            <person name="Glasner J."/>
            <person name="Sabat G."/>
            <person name="Splinter BonDurant S."/>
            <person name="Syed K."/>
            <person name="Yadav J."/>
            <person name="Mgbeahuruike A.C."/>
            <person name="Kovalchuk A."/>
            <person name="Asiegbu F.O."/>
            <person name="Lackner G."/>
            <person name="Hoffmeister D."/>
            <person name="Rencoret J."/>
            <person name="Gutierrez A."/>
            <person name="Sun H."/>
            <person name="Lindquist E."/>
            <person name="Barry K."/>
            <person name="Riley R."/>
            <person name="Grigoriev I.V."/>
            <person name="Henrissat B."/>
            <person name="Kues U."/>
            <person name="Berka R.M."/>
            <person name="Martinez A.T."/>
            <person name="Covert S.F."/>
            <person name="Blanchette R.A."/>
            <person name="Cullen D."/>
        </authorList>
    </citation>
    <scope>NUCLEOTIDE SEQUENCE [LARGE SCALE GENOMIC DNA]</scope>
    <source>
        <strain evidence="12 13">11061_1 CR5-6</strain>
    </source>
</reference>
<dbReference type="AlphaFoldDB" id="A0A0C3S1R7"/>
<evidence type="ECO:0000256" key="5">
    <source>
        <dbReference type="ARBA" id="ARBA00022692"/>
    </source>
</evidence>
<evidence type="ECO:0000256" key="11">
    <source>
        <dbReference type="SAM" id="Phobius"/>
    </source>
</evidence>
<keyword evidence="9" id="KW-0539">Nucleus</keyword>
<organism evidence="12 13">
    <name type="scientific">Phlebiopsis gigantea (strain 11061_1 CR5-6)</name>
    <name type="common">White-rot fungus</name>
    <name type="synonym">Peniophora gigantea</name>
    <dbReference type="NCBI Taxonomy" id="745531"/>
    <lineage>
        <taxon>Eukaryota</taxon>
        <taxon>Fungi</taxon>
        <taxon>Dikarya</taxon>
        <taxon>Basidiomycota</taxon>
        <taxon>Agaricomycotina</taxon>
        <taxon>Agaricomycetes</taxon>
        <taxon>Polyporales</taxon>
        <taxon>Phanerochaetaceae</taxon>
        <taxon>Phlebiopsis</taxon>
    </lineage>
</organism>